<sequence length="356" mass="38699">MRRADLGGNKSRIGCLKLRVGVVGLGPTWQSRHQPALAALSGRYEVRAVCDPVAHRAQQVAEEFHARPIDGFRALAFAEDIDAVLMLSGRWFGALPIHAACDAGKAVYCGASVEMQAEEASTLCDRVRRSGVAFMAELPFRLAPATIRLKELIATRLGEPRLMFCNERHVAQPCAEHSGPGGIKSGPPSHTRRLIEMVDWCRYVAASEPTSVQCATHPSTSGTEEHDYSLVTLEFEPDASAPGRPVLAQIACGGYVPSGWTEAAAFRRAADLQVVCERGIAFLDLPGSLVWFDEAGQHIESLQDERPLGEQLLMQFHRSVSSLVLRPSSLEDAFRAMGIVLAAQRSAKSGQRTDCR</sequence>
<feature type="domain" description="Gfo/Idh/MocA-like oxidoreductase N-terminal" evidence="3">
    <location>
        <begin position="18"/>
        <end position="136"/>
    </location>
</feature>
<evidence type="ECO:0000259" key="3">
    <source>
        <dbReference type="Pfam" id="PF01408"/>
    </source>
</evidence>
<dbReference type="InterPro" id="IPR036291">
    <property type="entry name" value="NAD(P)-bd_dom_sf"/>
</dbReference>
<keyword evidence="2 4" id="KW-0560">Oxidoreductase</keyword>
<dbReference type="Gene3D" id="3.30.360.10">
    <property type="entry name" value="Dihydrodipicolinate Reductase, domain 2"/>
    <property type="match status" value="1"/>
</dbReference>
<dbReference type="EC" id="1.1.1.18" evidence="4"/>
<dbReference type="PANTHER" id="PTHR43708">
    <property type="entry name" value="CONSERVED EXPRESSED OXIDOREDUCTASE (EUROFUNG)"/>
    <property type="match status" value="1"/>
</dbReference>
<dbReference type="AlphaFoldDB" id="A0A5C5VXY3"/>
<dbReference type="GO" id="GO:0000166">
    <property type="term" value="F:nucleotide binding"/>
    <property type="evidence" value="ECO:0007669"/>
    <property type="project" value="InterPro"/>
</dbReference>
<organism evidence="4 5">
    <name type="scientific">Botrimarina hoheduenensis</name>
    <dbReference type="NCBI Taxonomy" id="2528000"/>
    <lineage>
        <taxon>Bacteria</taxon>
        <taxon>Pseudomonadati</taxon>
        <taxon>Planctomycetota</taxon>
        <taxon>Planctomycetia</taxon>
        <taxon>Pirellulales</taxon>
        <taxon>Lacipirellulaceae</taxon>
        <taxon>Botrimarina</taxon>
    </lineage>
</organism>
<dbReference type="Gene3D" id="3.40.50.720">
    <property type="entry name" value="NAD(P)-binding Rossmann-like Domain"/>
    <property type="match status" value="1"/>
</dbReference>
<proteinExistence type="inferred from homology"/>
<evidence type="ECO:0000256" key="2">
    <source>
        <dbReference type="ARBA" id="ARBA00023002"/>
    </source>
</evidence>
<evidence type="ECO:0000313" key="4">
    <source>
        <dbReference type="EMBL" id="TWT42579.1"/>
    </source>
</evidence>
<accession>A0A5C5VXY3</accession>
<dbReference type="SUPFAM" id="SSF55347">
    <property type="entry name" value="Glyceraldehyde-3-phosphate dehydrogenase-like, C-terminal domain"/>
    <property type="match status" value="1"/>
</dbReference>
<dbReference type="InterPro" id="IPR000683">
    <property type="entry name" value="Gfo/Idh/MocA-like_OxRdtase_N"/>
</dbReference>
<dbReference type="PANTHER" id="PTHR43708:SF5">
    <property type="entry name" value="CONSERVED EXPRESSED OXIDOREDUCTASE (EUROFUNG)-RELATED"/>
    <property type="match status" value="1"/>
</dbReference>
<name>A0A5C5VXY3_9BACT</name>
<dbReference type="SUPFAM" id="SSF51735">
    <property type="entry name" value="NAD(P)-binding Rossmann-fold domains"/>
    <property type="match status" value="1"/>
</dbReference>
<dbReference type="Pfam" id="PF01408">
    <property type="entry name" value="GFO_IDH_MocA"/>
    <property type="match status" value="1"/>
</dbReference>
<gene>
    <name evidence="4" type="primary">iolG_3</name>
    <name evidence="4" type="ORF">Pla111_28850</name>
</gene>
<reference evidence="4 5" key="1">
    <citation type="submission" date="2019-02" db="EMBL/GenBank/DDBJ databases">
        <title>Deep-cultivation of Planctomycetes and their phenomic and genomic characterization uncovers novel biology.</title>
        <authorList>
            <person name="Wiegand S."/>
            <person name="Jogler M."/>
            <person name="Boedeker C."/>
            <person name="Pinto D."/>
            <person name="Vollmers J."/>
            <person name="Rivas-Marin E."/>
            <person name="Kohn T."/>
            <person name="Peeters S.H."/>
            <person name="Heuer A."/>
            <person name="Rast P."/>
            <person name="Oberbeckmann S."/>
            <person name="Bunk B."/>
            <person name="Jeske O."/>
            <person name="Meyerdierks A."/>
            <person name="Storesund J.E."/>
            <person name="Kallscheuer N."/>
            <person name="Luecker S."/>
            <person name="Lage O.M."/>
            <person name="Pohl T."/>
            <person name="Merkel B.J."/>
            <person name="Hornburger P."/>
            <person name="Mueller R.-W."/>
            <person name="Bruemmer F."/>
            <person name="Labrenz M."/>
            <person name="Spormann A.M."/>
            <person name="Op Den Camp H."/>
            <person name="Overmann J."/>
            <person name="Amann R."/>
            <person name="Jetten M.S.M."/>
            <person name="Mascher T."/>
            <person name="Medema M.H."/>
            <person name="Devos D.P."/>
            <person name="Kaster A.-K."/>
            <person name="Ovreas L."/>
            <person name="Rohde M."/>
            <person name="Galperin M.Y."/>
            <person name="Jogler C."/>
        </authorList>
    </citation>
    <scope>NUCLEOTIDE SEQUENCE [LARGE SCALE GENOMIC DNA]</scope>
    <source>
        <strain evidence="4 5">Pla111</strain>
    </source>
</reference>
<dbReference type="GO" id="GO:0050112">
    <property type="term" value="F:inositol 2-dehydrogenase (NAD+) activity"/>
    <property type="evidence" value="ECO:0007669"/>
    <property type="project" value="UniProtKB-EC"/>
</dbReference>
<dbReference type="InterPro" id="IPR051317">
    <property type="entry name" value="Gfo/Idh/MocA_oxidoreduct"/>
</dbReference>
<protein>
    <submittedName>
        <fullName evidence="4">Inositol 2-dehydrogenase</fullName>
        <ecNumber evidence="4">1.1.1.18</ecNumber>
    </submittedName>
</protein>
<keyword evidence="5" id="KW-1185">Reference proteome</keyword>
<comment type="caution">
    <text evidence="4">The sequence shown here is derived from an EMBL/GenBank/DDBJ whole genome shotgun (WGS) entry which is preliminary data.</text>
</comment>
<evidence type="ECO:0000256" key="1">
    <source>
        <dbReference type="ARBA" id="ARBA00010928"/>
    </source>
</evidence>
<dbReference type="Proteomes" id="UP000318995">
    <property type="component" value="Unassembled WGS sequence"/>
</dbReference>
<dbReference type="EMBL" id="SJPH01000007">
    <property type="protein sequence ID" value="TWT42579.1"/>
    <property type="molecule type" value="Genomic_DNA"/>
</dbReference>
<evidence type="ECO:0000313" key="5">
    <source>
        <dbReference type="Proteomes" id="UP000318995"/>
    </source>
</evidence>
<comment type="similarity">
    <text evidence="1">Belongs to the Gfo/Idh/MocA family.</text>
</comment>